<name>A0A0J7P0M3_LASNI</name>
<dbReference type="OrthoDB" id="6499973at2759"/>
<keyword evidence="2" id="KW-1133">Transmembrane helix</keyword>
<evidence type="ECO:0000313" key="3">
    <source>
        <dbReference type="EMBL" id="KMQ98180.1"/>
    </source>
</evidence>
<evidence type="ECO:0000313" key="4">
    <source>
        <dbReference type="Proteomes" id="UP000036403"/>
    </source>
</evidence>
<accession>A0A0J7P0M3</accession>
<dbReference type="Proteomes" id="UP000036403">
    <property type="component" value="Unassembled WGS sequence"/>
</dbReference>
<keyword evidence="2" id="KW-0472">Membrane</keyword>
<dbReference type="PaxDb" id="67767-A0A0J7P0M3"/>
<reference evidence="3 4" key="1">
    <citation type="submission" date="2015-04" db="EMBL/GenBank/DDBJ databases">
        <title>Lasius niger genome sequencing.</title>
        <authorList>
            <person name="Konorov E.A."/>
            <person name="Nikitin M.A."/>
            <person name="Kirill M.V."/>
            <person name="Chang P."/>
        </authorList>
    </citation>
    <scope>NUCLEOTIDE SEQUENCE [LARGE SCALE GENOMIC DNA]</scope>
    <source>
        <tissue evidence="3">Whole</tissue>
    </source>
</reference>
<keyword evidence="4" id="KW-1185">Reference proteome</keyword>
<feature type="region of interest" description="Disordered" evidence="1">
    <location>
        <begin position="104"/>
        <end position="127"/>
    </location>
</feature>
<keyword evidence="2" id="KW-0812">Transmembrane</keyword>
<dbReference type="EMBL" id="LBMM01000511">
    <property type="protein sequence ID" value="KMQ98180.1"/>
    <property type="molecule type" value="Genomic_DNA"/>
</dbReference>
<evidence type="ECO:0000256" key="1">
    <source>
        <dbReference type="SAM" id="MobiDB-lite"/>
    </source>
</evidence>
<comment type="caution">
    <text evidence="3">The sequence shown here is derived from an EMBL/GenBank/DDBJ whole genome shotgun (WGS) entry which is preliminary data.</text>
</comment>
<organism evidence="3 4">
    <name type="scientific">Lasius niger</name>
    <name type="common">Black garden ant</name>
    <dbReference type="NCBI Taxonomy" id="67767"/>
    <lineage>
        <taxon>Eukaryota</taxon>
        <taxon>Metazoa</taxon>
        <taxon>Ecdysozoa</taxon>
        <taxon>Arthropoda</taxon>
        <taxon>Hexapoda</taxon>
        <taxon>Insecta</taxon>
        <taxon>Pterygota</taxon>
        <taxon>Neoptera</taxon>
        <taxon>Endopterygota</taxon>
        <taxon>Hymenoptera</taxon>
        <taxon>Apocrita</taxon>
        <taxon>Aculeata</taxon>
        <taxon>Formicoidea</taxon>
        <taxon>Formicidae</taxon>
        <taxon>Formicinae</taxon>
        <taxon>Lasius</taxon>
        <taxon>Lasius</taxon>
    </lineage>
</organism>
<proteinExistence type="predicted"/>
<evidence type="ECO:0000256" key="2">
    <source>
        <dbReference type="SAM" id="Phobius"/>
    </source>
</evidence>
<sequence length="144" mass="16051">MNANSPRVGYYACTLSSLCGAALLFLVGWGRQPASPLLPGPRLSSLGVLPPPPPCACPPPPRPRLPKSQSLHVPLDVEDGCMREREYVERMHHEADHYCHPQFHAPLRPSKSVPEGLGHQQDPYRTRPRRHRDITVIEQITTSV</sequence>
<protein>
    <submittedName>
        <fullName evidence="3">Monocarboxylate transporter 14</fullName>
    </submittedName>
</protein>
<feature type="transmembrane region" description="Helical" evidence="2">
    <location>
        <begin position="9"/>
        <end position="29"/>
    </location>
</feature>
<dbReference type="AlphaFoldDB" id="A0A0J7P0M3"/>
<gene>
    <name evidence="3" type="ORF">RF55_1463</name>
</gene>